<evidence type="ECO:0000313" key="1">
    <source>
        <dbReference type="EMBL" id="MBD2755544.1"/>
    </source>
</evidence>
<dbReference type="Proteomes" id="UP000653797">
    <property type="component" value="Unassembled WGS sequence"/>
</dbReference>
<gene>
    <name evidence="1" type="ORF">IC230_21760</name>
</gene>
<organism evidence="1 2">
    <name type="scientific">Spirosoma validum</name>
    <dbReference type="NCBI Taxonomy" id="2771355"/>
    <lineage>
        <taxon>Bacteria</taxon>
        <taxon>Pseudomonadati</taxon>
        <taxon>Bacteroidota</taxon>
        <taxon>Cytophagia</taxon>
        <taxon>Cytophagales</taxon>
        <taxon>Cytophagaceae</taxon>
        <taxon>Spirosoma</taxon>
    </lineage>
</organism>
<sequence>MSTVVKTGEIKVGKMSEAIDEAATISLTASRGPFDFPELKLTCGVQFGLTFKDVKTKPLSATITILPHLDSKYNTTISKETATTFKAIDNAIKAQAIEWNITVPDKALAYATFSKVQFLDLERDAIVFVTSNKTGDVRMYLKNPNGTHVWYSDAKVAYCKKSKLFVLDSEGYSMYIDLGI</sequence>
<dbReference type="EMBL" id="JACXAA010000008">
    <property type="protein sequence ID" value="MBD2755544.1"/>
    <property type="molecule type" value="Genomic_DNA"/>
</dbReference>
<protein>
    <submittedName>
        <fullName evidence="1">Uncharacterized protein</fullName>
    </submittedName>
</protein>
<proteinExistence type="predicted"/>
<comment type="caution">
    <text evidence="1">The sequence shown here is derived from an EMBL/GenBank/DDBJ whole genome shotgun (WGS) entry which is preliminary data.</text>
</comment>
<dbReference type="RefSeq" id="WP_191041155.1">
    <property type="nucleotide sequence ID" value="NZ_JACXAA010000008.1"/>
</dbReference>
<reference evidence="1" key="1">
    <citation type="submission" date="2020-09" db="EMBL/GenBank/DDBJ databases">
        <authorList>
            <person name="Kim M.K."/>
        </authorList>
    </citation>
    <scope>NUCLEOTIDE SEQUENCE</scope>
    <source>
        <strain evidence="1">BT704</strain>
    </source>
</reference>
<evidence type="ECO:0000313" key="2">
    <source>
        <dbReference type="Proteomes" id="UP000653797"/>
    </source>
</evidence>
<dbReference type="AlphaFoldDB" id="A0A927GF75"/>
<accession>A0A927GF75</accession>
<keyword evidence="2" id="KW-1185">Reference proteome</keyword>
<name>A0A927GF75_9BACT</name>